<feature type="compositionally biased region" description="Acidic residues" evidence="1">
    <location>
        <begin position="555"/>
        <end position="566"/>
    </location>
</feature>
<sequence>MPLNKLFVGVITAVMLMSPVAGAAGAVGPAPQAIDDPPTTGQPVEQSGDFINVTQSVDVWNSAPFTLRVDRSQNNAIATAVENMDTGARLDNLPPGVNADLGINRLVVHENAATIDLGFDPGDNLDNEQVHLISARIESTDTQVPSTTNIDTLRQFIRDNADSDDVTFDNVSSQQVTNGGADFTINNAEPGSYLYMAVVTNSGQGLNVDNNGDITVPGNVSVVGVDSAIVQETASTLSVQRASETYAAGDSVTFDVNANLGSSDIEHAVAIWNESQVASEDLTLVAPSDIDADTTPDEFEIEHSIDEVNGVQRTKDDVSAFGRTLTSNKRSGVYALPDVITFLANEGEFSEPQTDSVGDSRINASVTSKQAGSDTTLTVDTLENFAPGEYVAVHVAMVEGDPTRMSSNRVDFEVIDGISSGSNSVDDGRTNVQLTGDGNVRNVSVRLPSDSGVKNVSVTESSSPTGGAPIPNNSVATYLDISGDSSVSEDTEVTVTISQSRLDEVGIATENAVLLHYVDGAWKQLDTDATPTNGDVRLTATSSGLSPFAVAESSTTDEEDDDSSGG</sequence>
<feature type="region of interest" description="Disordered" evidence="1">
    <location>
        <begin position="530"/>
        <end position="566"/>
    </location>
</feature>
<accession>A0A1X4GB71</accession>
<proteinExistence type="predicted"/>
<comment type="caution">
    <text evidence="2">The sequence shown here is derived from an EMBL/GenBank/DDBJ whole genome shotgun (WGS) entry which is preliminary data.</text>
</comment>
<dbReference type="AlphaFoldDB" id="A0A1X4GB71"/>
<dbReference type="STRING" id="1121945.GCA_000421805_00706"/>
<feature type="compositionally biased region" description="Polar residues" evidence="1">
    <location>
        <begin position="452"/>
        <end position="472"/>
    </location>
</feature>
<evidence type="ECO:0000313" key="2">
    <source>
        <dbReference type="EMBL" id="OSO94444.1"/>
    </source>
</evidence>
<feature type="non-terminal residue" evidence="2">
    <location>
        <position position="566"/>
    </location>
</feature>
<dbReference type="InterPro" id="IPR026453">
    <property type="entry name" value="PGF_pre_PGF"/>
</dbReference>
<evidence type="ECO:0000313" key="3">
    <source>
        <dbReference type="Proteomes" id="UP000193587"/>
    </source>
</evidence>
<feature type="compositionally biased region" description="Polar residues" evidence="1">
    <location>
        <begin position="530"/>
        <end position="545"/>
    </location>
</feature>
<gene>
    <name evidence="2" type="ORF">B9H04_14295</name>
</gene>
<feature type="region of interest" description="Disordered" evidence="1">
    <location>
        <begin position="451"/>
        <end position="472"/>
    </location>
</feature>
<dbReference type="EMBL" id="NEDJ01000063">
    <property type="protein sequence ID" value="OSO94444.1"/>
    <property type="molecule type" value="Genomic_DNA"/>
</dbReference>
<dbReference type="NCBIfam" id="TIGR04213">
    <property type="entry name" value="PGF_pre_PGF"/>
    <property type="match status" value="1"/>
</dbReference>
<protein>
    <recommendedName>
        <fullName evidence="4">PGF-CTERM sorting domain-containing protein</fullName>
    </recommendedName>
</protein>
<organism evidence="2 3">
    <name type="scientific">Halorubrum ezzemoulense DSM 17463</name>
    <dbReference type="NCBI Taxonomy" id="1121945"/>
    <lineage>
        <taxon>Archaea</taxon>
        <taxon>Methanobacteriati</taxon>
        <taxon>Methanobacteriota</taxon>
        <taxon>Stenosarchaea group</taxon>
        <taxon>Halobacteria</taxon>
        <taxon>Halobacteriales</taxon>
        <taxon>Haloferacaceae</taxon>
        <taxon>Halorubrum</taxon>
    </lineage>
</organism>
<dbReference type="RefSeq" id="WP_085682815.1">
    <property type="nucleotide sequence ID" value="NZ_NEDJ01000063.1"/>
</dbReference>
<reference evidence="2 3" key="1">
    <citation type="submission" date="2017-04" db="EMBL/GenBank/DDBJ databases">
        <title>MLSA of the genus Halorubrum.</title>
        <authorList>
            <person name="De La Haba R."/>
            <person name="Sanchez-Porro C."/>
            <person name="Infante-Dominguez C."/>
            <person name="Ventosa A."/>
        </authorList>
    </citation>
    <scope>NUCLEOTIDE SEQUENCE [LARGE SCALE GENOMIC DNA]</scope>
    <source>
        <strain evidence="2 3">DSM 17463</strain>
    </source>
</reference>
<dbReference type="Proteomes" id="UP000193587">
    <property type="component" value="Unassembled WGS sequence"/>
</dbReference>
<name>A0A1X4GB71_HALEZ</name>
<evidence type="ECO:0000256" key="1">
    <source>
        <dbReference type="SAM" id="MobiDB-lite"/>
    </source>
</evidence>
<evidence type="ECO:0008006" key="4">
    <source>
        <dbReference type="Google" id="ProtNLM"/>
    </source>
</evidence>